<sequence>MVIGEAVLSAFMQALFDKVIAAAIGELKFPQDIAEELQKLSSSLSTIQAHVEDAEARQLKDRAARSWLAKLKDVAYEMDDLLDEYAAETLQSELEGSSRSRHLSKVRSSFCCLWLNNCFSNHKIVQQIRKIEEKIDRLVKERQLIGPDMSSTMDREEIKERPKTSSLIDGSSVFGREEDKENILKMLLTPNNSNHANVSVLPIVGMGGLGKTTLTQLVYNDPRVKEYFQLRVWLCVSENFDEMKLTKETIESVASGFSSVTTNMNLLQEDLSKKLEGKRFLLVLDDVWNEDPEKWDRYRCALVSGSNGSRIVVTTRNKKVGKLMGGVTPYFLKQLSENDCWNLFRSYAFADGDSSSHPHLEIIGKEIVKKLKGLPLAAKAIGSLLCTKDNEDDWKNVLRSEIWELPSDKNNILPALRLSYNHVPAILKQCFAFCSVFHKDYVFEKETLVQIWMALGFIQSPGRRTMEELGSSYFDELLSRSFFQHHKGGYVMHDAMHDLAQSVSMDECLRLDDPPNSSSTSRSSRYLSFSCHNRSRTSFEDFLGFKRARTLLLLNGYKSRTSPIPSDLFLKLRYLHVLELNRRDIIELPDSIGNLKMLRYLNLSGTGITVLPSSIGRLFNLQTLKLKNCHVLEYLPESITNLVNLRWLEARIDLITGIARIGNLTCLQQLEEFVVHNDKGYKISELKTMMSIGGRICIKNLEAVDSAEEAGEALLSKKTHIRILDLVWSDRRHLTSEEANQEKEILEQLQPHCELRELTVKGFAGFYFPKWLSRLCHLQTIHLSDCTNCSILPALGELPLLKFLDIGGFPAIIQINQEFSGSDEVGFPSLKELVIEDMVNLQRWVSVQDSELLPSLTELEVIDCPQVTEFPPLPPTLVKLIISETGFTILPEVHVPNCQFSSSLACLQIHQCPNLISLQNGLLSQKLFSLQQLTITKCAELTHLPAEGFRSLTALKSLHIYDCEMLAPSEQHSLLPPMLEDLRITSCSNLINPLLQELNELSSLIHLTITNCANFYSFPVKLPVTLQTLEIFQCSDLSYLPADLNEVSCLTVMTILKCPLITCLSEHGLPESLKELYIKECPLITERCQEIGGEDWPKIAHVPVIEIDDDYFIPNRSIRRRGEELGADDGWWEAGGTIRERRRSGGLSSWLPRRLLLRRSRWLLPRQGYVGQDRAAWTGAVETIRRAVDGEKGNRLQWWMDGFVVGGAGELTGLFASLTGPVSSLSSNMLLSPGLTRKLRSLKSCPLGFI</sequence>
<name>A0A0E0DTE4_9ORYZ</name>
<dbReference type="InterPro" id="IPR036388">
    <property type="entry name" value="WH-like_DNA-bd_sf"/>
</dbReference>
<dbReference type="EnsemblPlants" id="OMERI05G19180.1">
    <property type="protein sequence ID" value="OMERI05G19180.1"/>
    <property type="gene ID" value="OMERI05G19180"/>
</dbReference>
<dbReference type="InterPro" id="IPR032675">
    <property type="entry name" value="LRR_dom_sf"/>
</dbReference>
<dbReference type="GO" id="GO:0043531">
    <property type="term" value="F:ADP binding"/>
    <property type="evidence" value="ECO:0007669"/>
    <property type="project" value="InterPro"/>
</dbReference>
<dbReference type="PANTHER" id="PTHR36766:SF40">
    <property type="entry name" value="DISEASE RESISTANCE PROTEIN RGA3"/>
    <property type="match status" value="1"/>
</dbReference>
<dbReference type="InterPro" id="IPR038005">
    <property type="entry name" value="RX-like_CC"/>
</dbReference>
<evidence type="ECO:0000256" key="2">
    <source>
        <dbReference type="ARBA" id="ARBA00022614"/>
    </source>
</evidence>
<reference evidence="11" key="2">
    <citation type="submission" date="2018-05" db="EMBL/GenBank/DDBJ databases">
        <title>OmerRS3 (Oryza meridionalis Reference Sequence Version 3).</title>
        <authorList>
            <person name="Zhang J."/>
            <person name="Kudrna D."/>
            <person name="Lee S."/>
            <person name="Talag J."/>
            <person name="Welchert J."/>
            <person name="Wing R.A."/>
        </authorList>
    </citation>
    <scope>NUCLEOTIDE SEQUENCE [LARGE SCALE GENOMIC DNA]</scope>
    <source>
        <strain evidence="11">cv. OR44</strain>
    </source>
</reference>
<dbReference type="AlphaFoldDB" id="A0A0E0DTE4"/>
<protein>
    <submittedName>
        <fullName evidence="11">Uncharacterized protein</fullName>
    </submittedName>
</protein>
<dbReference type="eggNOG" id="KOG4658">
    <property type="taxonomic scope" value="Eukaryota"/>
</dbReference>
<dbReference type="PRINTS" id="PR00364">
    <property type="entry name" value="DISEASERSIST"/>
</dbReference>
<evidence type="ECO:0000259" key="9">
    <source>
        <dbReference type="Pfam" id="PF23559"/>
    </source>
</evidence>
<dbReference type="InterPro" id="IPR041118">
    <property type="entry name" value="Rx_N"/>
</dbReference>
<accession>A0A0E0DTE4</accession>
<evidence type="ECO:0000259" key="7">
    <source>
        <dbReference type="Pfam" id="PF00931"/>
    </source>
</evidence>
<dbReference type="GO" id="GO:0051707">
    <property type="term" value="P:response to other organism"/>
    <property type="evidence" value="ECO:0007669"/>
    <property type="project" value="UniProtKB-ARBA"/>
</dbReference>
<dbReference type="SUPFAM" id="SSF52047">
    <property type="entry name" value="RNI-like"/>
    <property type="match status" value="1"/>
</dbReference>
<feature type="domain" description="Disease resistance protein winged helix" evidence="9">
    <location>
        <begin position="436"/>
        <end position="500"/>
    </location>
</feature>
<dbReference type="Gene3D" id="3.80.10.10">
    <property type="entry name" value="Ribonuclease Inhibitor"/>
    <property type="match status" value="3"/>
</dbReference>
<evidence type="ECO:0000256" key="3">
    <source>
        <dbReference type="ARBA" id="ARBA00022737"/>
    </source>
</evidence>
<dbReference type="Gene3D" id="1.10.8.430">
    <property type="entry name" value="Helical domain of apoptotic protease-activating factors"/>
    <property type="match status" value="1"/>
</dbReference>
<proteinExistence type="inferred from homology"/>
<evidence type="ECO:0000259" key="10">
    <source>
        <dbReference type="Pfam" id="PF25019"/>
    </source>
</evidence>
<feature type="domain" description="R13L1/DRL21-like LRR repeat region" evidence="10">
    <location>
        <begin position="683"/>
        <end position="808"/>
    </location>
</feature>
<dbReference type="CDD" id="cd14798">
    <property type="entry name" value="RX-CC_like"/>
    <property type="match status" value="1"/>
</dbReference>
<dbReference type="Pfam" id="PF18052">
    <property type="entry name" value="Rx_N"/>
    <property type="match status" value="1"/>
</dbReference>
<dbReference type="InterPro" id="IPR002182">
    <property type="entry name" value="NB-ARC"/>
</dbReference>
<evidence type="ECO:0000256" key="5">
    <source>
        <dbReference type="ARBA" id="ARBA00022821"/>
    </source>
</evidence>
<feature type="domain" description="Disease resistance N-terminal" evidence="8">
    <location>
        <begin position="11"/>
        <end position="99"/>
    </location>
</feature>
<reference evidence="11" key="1">
    <citation type="submission" date="2015-04" db="UniProtKB">
        <authorList>
            <consortium name="EnsemblPlants"/>
        </authorList>
    </citation>
    <scope>IDENTIFICATION</scope>
</reference>
<evidence type="ECO:0000256" key="1">
    <source>
        <dbReference type="ARBA" id="ARBA00008894"/>
    </source>
</evidence>
<evidence type="ECO:0000256" key="4">
    <source>
        <dbReference type="ARBA" id="ARBA00022741"/>
    </source>
</evidence>
<keyword evidence="5" id="KW-0611">Plant defense</keyword>
<dbReference type="PANTHER" id="PTHR36766">
    <property type="entry name" value="PLANT BROAD-SPECTRUM MILDEW RESISTANCE PROTEIN RPW8"/>
    <property type="match status" value="1"/>
</dbReference>
<organism evidence="11">
    <name type="scientific">Oryza meridionalis</name>
    <dbReference type="NCBI Taxonomy" id="40149"/>
    <lineage>
        <taxon>Eukaryota</taxon>
        <taxon>Viridiplantae</taxon>
        <taxon>Streptophyta</taxon>
        <taxon>Embryophyta</taxon>
        <taxon>Tracheophyta</taxon>
        <taxon>Spermatophyta</taxon>
        <taxon>Magnoliopsida</taxon>
        <taxon>Liliopsida</taxon>
        <taxon>Poales</taxon>
        <taxon>Poaceae</taxon>
        <taxon>BOP clade</taxon>
        <taxon>Oryzoideae</taxon>
        <taxon>Oryzeae</taxon>
        <taxon>Oryzinae</taxon>
        <taxon>Oryza</taxon>
    </lineage>
</organism>
<keyword evidence="6" id="KW-0067">ATP-binding</keyword>
<dbReference type="FunFam" id="3.40.50.300:FF:001091">
    <property type="entry name" value="Probable disease resistance protein At1g61300"/>
    <property type="match status" value="1"/>
</dbReference>
<keyword evidence="4" id="KW-0547">Nucleotide-binding</keyword>
<dbReference type="InterPro" id="IPR042197">
    <property type="entry name" value="Apaf_helical"/>
</dbReference>
<evidence type="ECO:0000259" key="8">
    <source>
        <dbReference type="Pfam" id="PF18052"/>
    </source>
</evidence>
<evidence type="ECO:0000313" key="12">
    <source>
        <dbReference type="Proteomes" id="UP000008021"/>
    </source>
</evidence>
<comment type="similarity">
    <text evidence="1">Belongs to the disease resistance NB-LRR family.</text>
</comment>
<dbReference type="Pfam" id="PF00931">
    <property type="entry name" value="NB-ARC"/>
    <property type="match status" value="1"/>
</dbReference>
<dbReference type="STRING" id="40149.A0A0E0DTE4"/>
<dbReference type="SUPFAM" id="SSF52540">
    <property type="entry name" value="P-loop containing nucleoside triphosphate hydrolases"/>
    <property type="match status" value="1"/>
</dbReference>
<dbReference type="Gene3D" id="1.20.5.4130">
    <property type="match status" value="1"/>
</dbReference>
<feature type="domain" description="NB-ARC" evidence="7">
    <location>
        <begin position="177"/>
        <end position="351"/>
    </location>
</feature>
<dbReference type="Pfam" id="PF25019">
    <property type="entry name" value="LRR_R13L1-DRL21"/>
    <property type="match status" value="1"/>
</dbReference>
<evidence type="ECO:0000313" key="11">
    <source>
        <dbReference type="EnsemblPlants" id="OMERI05G19180.1"/>
    </source>
</evidence>
<dbReference type="InterPro" id="IPR058922">
    <property type="entry name" value="WHD_DRP"/>
</dbReference>
<keyword evidence="2" id="KW-0433">Leucine-rich repeat</keyword>
<dbReference type="SUPFAM" id="SSF52058">
    <property type="entry name" value="L domain-like"/>
    <property type="match status" value="1"/>
</dbReference>
<dbReference type="Pfam" id="PF23559">
    <property type="entry name" value="WHD_DRP"/>
    <property type="match status" value="1"/>
</dbReference>
<dbReference type="Gene3D" id="3.40.50.300">
    <property type="entry name" value="P-loop containing nucleotide triphosphate hydrolases"/>
    <property type="match status" value="1"/>
</dbReference>
<dbReference type="Gene3D" id="1.10.10.10">
    <property type="entry name" value="Winged helix-like DNA-binding domain superfamily/Winged helix DNA-binding domain"/>
    <property type="match status" value="1"/>
</dbReference>
<dbReference type="Proteomes" id="UP000008021">
    <property type="component" value="Chromosome 5"/>
</dbReference>
<evidence type="ECO:0000256" key="6">
    <source>
        <dbReference type="ARBA" id="ARBA00022840"/>
    </source>
</evidence>
<keyword evidence="3" id="KW-0677">Repeat</keyword>
<dbReference type="Gramene" id="OMERI05G19180.1">
    <property type="protein sequence ID" value="OMERI05G19180.1"/>
    <property type="gene ID" value="OMERI05G19180"/>
</dbReference>
<dbReference type="GO" id="GO:0005524">
    <property type="term" value="F:ATP binding"/>
    <property type="evidence" value="ECO:0007669"/>
    <property type="project" value="UniProtKB-KW"/>
</dbReference>
<keyword evidence="12" id="KW-1185">Reference proteome</keyword>
<dbReference type="InterPro" id="IPR027417">
    <property type="entry name" value="P-loop_NTPase"/>
</dbReference>
<dbReference type="InterPro" id="IPR056789">
    <property type="entry name" value="LRR_R13L1-DRL21"/>
</dbReference>
<dbReference type="GO" id="GO:0006952">
    <property type="term" value="P:defense response"/>
    <property type="evidence" value="ECO:0007669"/>
    <property type="project" value="UniProtKB-KW"/>
</dbReference>